<dbReference type="AlphaFoldDB" id="A0A8T2A480"/>
<dbReference type="Proteomes" id="UP000694240">
    <property type="component" value="Chromosome 9"/>
</dbReference>
<comment type="caution">
    <text evidence="3">The sequence shown here is derived from an EMBL/GenBank/DDBJ whole genome shotgun (WGS) entry which is preliminary data.</text>
</comment>
<accession>A0A8T2A480</accession>
<keyword evidence="2" id="KW-1133">Transmembrane helix</keyword>
<keyword evidence="2" id="KW-0472">Membrane</keyword>
<feature type="compositionally biased region" description="Acidic residues" evidence="1">
    <location>
        <begin position="103"/>
        <end position="165"/>
    </location>
</feature>
<gene>
    <name evidence="3" type="ORF">ISN45_Aa04g001300</name>
</gene>
<evidence type="ECO:0000313" key="4">
    <source>
        <dbReference type="Proteomes" id="UP000694240"/>
    </source>
</evidence>
<proteinExistence type="predicted"/>
<feature type="compositionally biased region" description="Acidic residues" evidence="1">
    <location>
        <begin position="69"/>
        <end position="83"/>
    </location>
</feature>
<dbReference type="EMBL" id="JAEFBK010000009">
    <property type="protein sequence ID" value="KAG7567239.1"/>
    <property type="molecule type" value="Genomic_DNA"/>
</dbReference>
<protein>
    <submittedName>
        <fullName evidence="3">Uncharacterized protein</fullName>
    </submittedName>
</protein>
<feature type="region of interest" description="Disordered" evidence="1">
    <location>
        <begin position="61"/>
        <end position="174"/>
    </location>
</feature>
<reference evidence="3 4" key="1">
    <citation type="submission" date="2020-12" db="EMBL/GenBank/DDBJ databases">
        <title>Concerted genomic and epigenomic changes stabilize Arabidopsis allopolyploids.</title>
        <authorList>
            <person name="Chen Z."/>
        </authorList>
    </citation>
    <scope>NUCLEOTIDE SEQUENCE [LARGE SCALE GENOMIC DNA]</scope>
    <source>
        <strain evidence="3">Allo738</strain>
        <tissue evidence="3">Leaf</tissue>
    </source>
</reference>
<feature type="transmembrane region" description="Helical" evidence="2">
    <location>
        <begin position="12"/>
        <end position="36"/>
    </location>
</feature>
<organism evidence="3 4">
    <name type="scientific">Arabidopsis thaliana x Arabidopsis arenosa</name>
    <dbReference type="NCBI Taxonomy" id="1240361"/>
    <lineage>
        <taxon>Eukaryota</taxon>
        <taxon>Viridiplantae</taxon>
        <taxon>Streptophyta</taxon>
        <taxon>Embryophyta</taxon>
        <taxon>Tracheophyta</taxon>
        <taxon>Spermatophyta</taxon>
        <taxon>Magnoliopsida</taxon>
        <taxon>eudicotyledons</taxon>
        <taxon>Gunneridae</taxon>
        <taxon>Pentapetalae</taxon>
        <taxon>rosids</taxon>
        <taxon>malvids</taxon>
        <taxon>Brassicales</taxon>
        <taxon>Brassicaceae</taxon>
        <taxon>Camelineae</taxon>
        <taxon>Arabidopsis</taxon>
    </lineage>
</organism>
<evidence type="ECO:0000313" key="3">
    <source>
        <dbReference type="EMBL" id="KAG7567239.1"/>
    </source>
</evidence>
<keyword evidence="4" id="KW-1185">Reference proteome</keyword>
<keyword evidence="2" id="KW-0812">Transmembrane</keyword>
<name>A0A8T2A480_9BRAS</name>
<evidence type="ECO:0000256" key="2">
    <source>
        <dbReference type="SAM" id="Phobius"/>
    </source>
</evidence>
<feature type="compositionally biased region" description="Basic and acidic residues" evidence="1">
    <location>
        <begin position="84"/>
        <end position="93"/>
    </location>
</feature>
<sequence>MEVKEQGLRLSLVLCNASVLNYAALALTATLLSSLLELFSQVTVLKGDVIENGYEVVDAVEGNGNNDVSGDDGEEEAEGSADDAEGKETKKGPVSDPDLNGEAGDDNDDEPEGDDGNDDDDDDDNHENDDDEEEEDEDENDDGGEDDDDEEAEVEEEEEEDDEEALQPPKKRKK</sequence>
<evidence type="ECO:0000256" key="1">
    <source>
        <dbReference type="SAM" id="MobiDB-lite"/>
    </source>
</evidence>